<evidence type="ECO:0000256" key="3">
    <source>
        <dbReference type="ARBA" id="ARBA00007884"/>
    </source>
</evidence>
<evidence type="ECO:0000313" key="15">
    <source>
        <dbReference type="Proteomes" id="UP001642464"/>
    </source>
</evidence>
<evidence type="ECO:0000256" key="7">
    <source>
        <dbReference type="ARBA" id="ARBA00023128"/>
    </source>
</evidence>
<evidence type="ECO:0000259" key="13">
    <source>
        <dbReference type="Pfam" id="PF08547"/>
    </source>
</evidence>
<dbReference type="InterPro" id="IPR008979">
    <property type="entry name" value="Galactose-bd-like_sf"/>
</dbReference>
<dbReference type="PANTHER" id="PTHR13194">
    <property type="entry name" value="COMPLEX I INTERMEDIATE-ASSOCIATED PROTEIN 30"/>
    <property type="match status" value="1"/>
</dbReference>
<evidence type="ECO:0000256" key="11">
    <source>
        <dbReference type="SAM" id="Phobius"/>
    </source>
</evidence>
<feature type="non-terminal residue" evidence="14">
    <location>
        <position position="1"/>
    </location>
</feature>
<comment type="subcellular location">
    <subcellularLocation>
        <location evidence="2">Endoplasmic reticulum membrane</location>
        <topology evidence="2">Multi-pass membrane protein</topology>
    </subcellularLocation>
    <subcellularLocation>
        <location evidence="1">Mitochondrion</location>
    </subcellularLocation>
</comment>
<evidence type="ECO:0000256" key="10">
    <source>
        <dbReference type="SAM" id="MobiDB-lite"/>
    </source>
</evidence>
<dbReference type="EMBL" id="CAXAMM010002096">
    <property type="protein sequence ID" value="CAK8994691.1"/>
    <property type="molecule type" value="Genomic_DNA"/>
</dbReference>
<evidence type="ECO:0000256" key="9">
    <source>
        <dbReference type="ARBA" id="ARBA00023186"/>
    </source>
</evidence>
<sequence>ARGRKARRRRERWGDRRAAGMSVDYSDEEFAEGWSQGSLTDDELPFDDVDEEIVSIVNKNSPPARRRGRSSALIGEPEEEGEDGDEIDPMTFEPQMFVKYWLWNLMTWKNSMYSSLALSLNVLTFMLLHYSQYTLLTLFTFLVLFQLTATSMAFHFAPVLRETGMVGRRWSATRFAESRQLMSGEEIQKVGQGLAEFSAMLMSEWEFLLTEEEDNVKIGGALTVLGIVVVLGFFMEAYQFFFTAVLFALTVPPVVILNQDLFLEMAIEVYQKLDAMMNVKSYRQRKRAENRRNRRRERLRDDSSGASVRRSQRAFRSRCSVAAQRERQTDAAARVGLGRVGSKQSRSSRASPLREDVAAEAGKMRKWIQAARSRKMFQRAEGMVLCDFRDEKERNEIGEMWKFWSDEMIGGKSTCSLTASAEEGGKAIFEGSISLEKPDEQTRVGFAAMSCYLSPFLRNVEQFDALELKVKLDGCAYQVNLVPESYILDDRFQGFLELPDESLRGKWITATLPFNLFMLKGRGVFKEEQRWFDQGILDAVGLSVASEKATDFRLEVQTIRAVVQPPAVSQDPRLFNTVN</sequence>
<proteinExistence type="inferred from homology"/>
<feature type="region of interest" description="Disordered" evidence="10">
    <location>
        <begin position="60"/>
        <end position="88"/>
    </location>
</feature>
<evidence type="ECO:0000256" key="6">
    <source>
        <dbReference type="ARBA" id="ARBA00022989"/>
    </source>
</evidence>
<keyword evidence="5" id="KW-0256">Endoplasmic reticulum</keyword>
<dbReference type="SUPFAM" id="SSF49785">
    <property type="entry name" value="Galactose-binding domain-like"/>
    <property type="match status" value="1"/>
</dbReference>
<dbReference type="InterPro" id="IPR039131">
    <property type="entry name" value="NDUFAF1"/>
</dbReference>
<dbReference type="InterPro" id="IPR013857">
    <property type="entry name" value="NADH-UbQ_OxRdtase-assoc_prot30"/>
</dbReference>
<keyword evidence="8 11" id="KW-0472">Membrane</keyword>
<evidence type="ECO:0000259" key="12">
    <source>
        <dbReference type="Pfam" id="PF02453"/>
    </source>
</evidence>
<dbReference type="Pfam" id="PF02453">
    <property type="entry name" value="Reticulon"/>
    <property type="match status" value="1"/>
</dbReference>
<feature type="compositionally biased region" description="Basic residues" evidence="10">
    <location>
        <begin position="284"/>
        <end position="297"/>
    </location>
</feature>
<evidence type="ECO:0000256" key="4">
    <source>
        <dbReference type="ARBA" id="ARBA00022692"/>
    </source>
</evidence>
<reference evidence="14 15" key="1">
    <citation type="submission" date="2024-02" db="EMBL/GenBank/DDBJ databases">
        <authorList>
            <person name="Chen Y."/>
            <person name="Shah S."/>
            <person name="Dougan E. K."/>
            <person name="Thang M."/>
            <person name="Chan C."/>
        </authorList>
    </citation>
    <scope>NUCLEOTIDE SEQUENCE [LARGE SCALE GENOMIC DNA]</scope>
</reference>
<keyword evidence="4 11" id="KW-0812">Transmembrane</keyword>
<comment type="similarity">
    <text evidence="3">Belongs to the CIA30 family.</text>
</comment>
<feature type="transmembrane region" description="Helical" evidence="11">
    <location>
        <begin position="216"/>
        <end position="234"/>
    </location>
</feature>
<keyword evidence="15" id="KW-1185">Reference proteome</keyword>
<dbReference type="PANTHER" id="PTHR13194:SF18">
    <property type="entry name" value="COMPLEX I INTERMEDIATE-ASSOCIATED PROTEIN 30, MITOCHONDRIAL"/>
    <property type="match status" value="1"/>
</dbReference>
<keyword evidence="7" id="KW-0496">Mitochondrion</keyword>
<keyword evidence="6 11" id="KW-1133">Transmembrane helix</keyword>
<comment type="caution">
    <text evidence="14">The sequence shown here is derived from an EMBL/GenBank/DDBJ whole genome shotgun (WGS) entry which is preliminary data.</text>
</comment>
<dbReference type="Pfam" id="PF08547">
    <property type="entry name" value="CIA30"/>
    <property type="match status" value="1"/>
</dbReference>
<evidence type="ECO:0000256" key="1">
    <source>
        <dbReference type="ARBA" id="ARBA00004173"/>
    </source>
</evidence>
<name>A0ABP0HWS5_9DINO</name>
<organism evidence="14 15">
    <name type="scientific">Durusdinium trenchii</name>
    <dbReference type="NCBI Taxonomy" id="1381693"/>
    <lineage>
        <taxon>Eukaryota</taxon>
        <taxon>Sar</taxon>
        <taxon>Alveolata</taxon>
        <taxon>Dinophyceae</taxon>
        <taxon>Suessiales</taxon>
        <taxon>Symbiodiniaceae</taxon>
        <taxon>Durusdinium</taxon>
    </lineage>
</organism>
<evidence type="ECO:0000256" key="2">
    <source>
        <dbReference type="ARBA" id="ARBA00004477"/>
    </source>
</evidence>
<evidence type="ECO:0000256" key="5">
    <source>
        <dbReference type="ARBA" id="ARBA00022824"/>
    </source>
</evidence>
<keyword evidence="9" id="KW-0143">Chaperone</keyword>
<feature type="compositionally biased region" description="Acidic residues" evidence="10">
    <location>
        <begin position="76"/>
        <end position="88"/>
    </location>
</feature>
<feature type="transmembrane region" description="Helical" evidence="11">
    <location>
        <begin position="240"/>
        <end position="257"/>
    </location>
</feature>
<feature type="domain" description="NADH:ubiquinone oxidoreductase intermediate-associated protein 30" evidence="13">
    <location>
        <begin position="387"/>
        <end position="556"/>
    </location>
</feature>
<feature type="domain" description="Reticulon" evidence="12">
    <location>
        <begin position="104"/>
        <end position="260"/>
    </location>
</feature>
<gene>
    <name evidence="14" type="ORF">SCF082_LOCUS4035</name>
</gene>
<feature type="transmembrane region" description="Helical" evidence="11">
    <location>
        <begin position="136"/>
        <end position="160"/>
    </location>
</feature>
<feature type="region of interest" description="Disordered" evidence="10">
    <location>
        <begin position="284"/>
        <end position="313"/>
    </location>
</feature>
<feature type="region of interest" description="Disordered" evidence="10">
    <location>
        <begin position="333"/>
        <end position="355"/>
    </location>
</feature>
<accession>A0ABP0HWS5</accession>
<dbReference type="Proteomes" id="UP001642464">
    <property type="component" value="Unassembled WGS sequence"/>
</dbReference>
<evidence type="ECO:0000256" key="8">
    <source>
        <dbReference type="ARBA" id="ARBA00023136"/>
    </source>
</evidence>
<dbReference type="InterPro" id="IPR003388">
    <property type="entry name" value="Reticulon"/>
</dbReference>
<protein>
    <submittedName>
        <fullName evidence="14">Mitochondrial (NADH dehydrogenase [ubiquinone] 1 alpha subcomplex assembly factor 1)</fullName>
    </submittedName>
</protein>
<evidence type="ECO:0000313" key="14">
    <source>
        <dbReference type="EMBL" id="CAK8994691.1"/>
    </source>
</evidence>